<dbReference type="RefSeq" id="WP_089544596.1">
    <property type="nucleotide sequence ID" value="NZ_NMPZ01000019.1"/>
</dbReference>
<organism evidence="1 2">
    <name type="scientific">Segatella copri</name>
    <dbReference type="NCBI Taxonomy" id="165179"/>
    <lineage>
        <taxon>Bacteria</taxon>
        <taxon>Pseudomonadati</taxon>
        <taxon>Bacteroidota</taxon>
        <taxon>Bacteroidia</taxon>
        <taxon>Bacteroidales</taxon>
        <taxon>Prevotellaceae</taxon>
        <taxon>Segatella</taxon>
    </lineage>
</organism>
<name>A0AA91TIG0_9BACT</name>
<evidence type="ECO:0008006" key="3">
    <source>
        <dbReference type="Google" id="ProtNLM"/>
    </source>
</evidence>
<protein>
    <recommendedName>
        <fullName evidence="3">RiboL-PSP-HEPN domain-containing protein</fullName>
    </recommendedName>
</protein>
<dbReference type="AlphaFoldDB" id="A0AA91TIG0"/>
<comment type="caution">
    <text evidence="1">The sequence shown here is derived from an EMBL/GenBank/DDBJ whole genome shotgun (WGS) entry which is preliminary data.</text>
</comment>
<dbReference type="EMBL" id="NMPZ01000019">
    <property type="protein sequence ID" value="OXL43352.1"/>
    <property type="molecule type" value="Genomic_DNA"/>
</dbReference>
<gene>
    <name evidence="1" type="ORF">CFT61_11685</name>
</gene>
<evidence type="ECO:0000313" key="2">
    <source>
        <dbReference type="Proteomes" id="UP000215155"/>
    </source>
</evidence>
<sequence>MGIAKQIKTLCFQLGTFVGENQDFQRKASIIEQEFELCENSSKVISEANRAQLNRVLHSTRAFDSGLRLFIEKHGRFGNIATPSIGGYVHELQQKRPGQTFKQLSGMDATNITNLITNERNRYMHSAGQFPTKAQADIIVGKILDYYQRILSLEF</sequence>
<reference evidence="1 2" key="1">
    <citation type="submission" date="2017-07" db="EMBL/GenBank/DDBJ databases">
        <title>Draft genome sequence of Prevotella copri isolated from the gut of healthy adult Indian.</title>
        <authorList>
            <person name="Das B."/>
            <person name="Bag S."/>
            <person name="Ghosh T.S."/>
        </authorList>
    </citation>
    <scope>NUCLEOTIDE SEQUENCE [LARGE SCALE GENOMIC DNA]</scope>
    <source>
        <strain evidence="1 2">Indica</strain>
    </source>
</reference>
<proteinExistence type="predicted"/>
<dbReference type="Proteomes" id="UP000215155">
    <property type="component" value="Unassembled WGS sequence"/>
</dbReference>
<evidence type="ECO:0000313" key="1">
    <source>
        <dbReference type="EMBL" id="OXL43352.1"/>
    </source>
</evidence>
<accession>A0AA91TIG0</accession>